<gene>
    <name evidence="3" type="ORF">AURDEDRAFT_73715</name>
</gene>
<evidence type="ECO:0000259" key="2">
    <source>
        <dbReference type="Pfam" id="PF12937"/>
    </source>
</evidence>
<feature type="non-terminal residue" evidence="3">
    <location>
        <position position="137"/>
    </location>
</feature>
<dbReference type="InParanoid" id="J0WTM9"/>
<keyword evidence="4" id="KW-1185">Reference proteome</keyword>
<dbReference type="KEGG" id="adl:AURDEDRAFT_73715"/>
<evidence type="ECO:0000256" key="1">
    <source>
        <dbReference type="SAM" id="Coils"/>
    </source>
</evidence>
<evidence type="ECO:0000313" key="3">
    <source>
        <dbReference type="EMBL" id="EJD36935.1"/>
    </source>
</evidence>
<dbReference type="Pfam" id="PF12937">
    <property type="entry name" value="F-box-like"/>
    <property type="match status" value="1"/>
</dbReference>
<reference evidence="4" key="1">
    <citation type="journal article" date="2012" name="Science">
        <title>The Paleozoic origin of enzymatic lignin decomposition reconstructed from 31 fungal genomes.</title>
        <authorList>
            <person name="Floudas D."/>
            <person name="Binder M."/>
            <person name="Riley R."/>
            <person name="Barry K."/>
            <person name="Blanchette R.A."/>
            <person name="Henrissat B."/>
            <person name="Martinez A.T."/>
            <person name="Otillar R."/>
            <person name="Spatafora J.W."/>
            <person name="Yadav J.S."/>
            <person name="Aerts A."/>
            <person name="Benoit I."/>
            <person name="Boyd A."/>
            <person name="Carlson A."/>
            <person name="Copeland A."/>
            <person name="Coutinho P.M."/>
            <person name="de Vries R.P."/>
            <person name="Ferreira P."/>
            <person name="Findley K."/>
            <person name="Foster B."/>
            <person name="Gaskell J."/>
            <person name="Glotzer D."/>
            <person name="Gorecki P."/>
            <person name="Heitman J."/>
            <person name="Hesse C."/>
            <person name="Hori C."/>
            <person name="Igarashi K."/>
            <person name="Jurgens J.A."/>
            <person name="Kallen N."/>
            <person name="Kersten P."/>
            <person name="Kohler A."/>
            <person name="Kuees U."/>
            <person name="Kumar T.K.A."/>
            <person name="Kuo A."/>
            <person name="LaButti K."/>
            <person name="Larrondo L.F."/>
            <person name="Lindquist E."/>
            <person name="Ling A."/>
            <person name="Lombard V."/>
            <person name="Lucas S."/>
            <person name="Lundell T."/>
            <person name="Martin R."/>
            <person name="McLaughlin D.J."/>
            <person name="Morgenstern I."/>
            <person name="Morin E."/>
            <person name="Murat C."/>
            <person name="Nagy L.G."/>
            <person name="Nolan M."/>
            <person name="Ohm R.A."/>
            <person name="Patyshakuliyeva A."/>
            <person name="Rokas A."/>
            <person name="Ruiz-Duenas F.J."/>
            <person name="Sabat G."/>
            <person name="Salamov A."/>
            <person name="Samejima M."/>
            <person name="Schmutz J."/>
            <person name="Slot J.C."/>
            <person name="St John F."/>
            <person name="Stenlid J."/>
            <person name="Sun H."/>
            <person name="Sun S."/>
            <person name="Syed K."/>
            <person name="Tsang A."/>
            <person name="Wiebenga A."/>
            <person name="Young D."/>
            <person name="Pisabarro A."/>
            <person name="Eastwood D.C."/>
            <person name="Martin F."/>
            <person name="Cullen D."/>
            <person name="Grigoriev I.V."/>
            <person name="Hibbett D.S."/>
        </authorList>
    </citation>
    <scope>NUCLEOTIDE SEQUENCE [LARGE SCALE GENOMIC DNA]</scope>
    <source>
        <strain evidence="4">TFB10046</strain>
    </source>
</reference>
<feature type="coiled-coil region" evidence="1">
    <location>
        <begin position="8"/>
        <end position="63"/>
    </location>
</feature>
<dbReference type="EMBL" id="JH687850">
    <property type="protein sequence ID" value="EJD36935.1"/>
    <property type="molecule type" value="Genomic_DNA"/>
</dbReference>
<sequence length="137" mass="15580">MPGDSAALSTLRDQLAQDEKALTQLAETIADVRQTIADAEATLERARREQRILEARMAQKQMDVDAQRRILSPITRLPNEMLATVMRLLYGDRSVHITGVPDLYLDSRRAAISCASVCQRWRVLAISCPWLWNRIYV</sequence>
<evidence type="ECO:0000313" key="4">
    <source>
        <dbReference type="Proteomes" id="UP000006514"/>
    </source>
</evidence>
<feature type="domain" description="F-box" evidence="2">
    <location>
        <begin position="75"/>
        <end position="136"/>
    </location>
</feature>
<dbReference type="OrthoDB" id="2269034at2759"/>
<keyword evidence="1" id="KW-0175">Coiled coil</keyword>
<accession>J0WTM9</accession>
<dbReference type="InterPro" id="IPR001810">
    <property type="entry name" value="F-box_dom"/>
</dbReference>
<dbReference type="Proteomes" id="UP000006514">
    <property type="component" value="Unassembled WGS sequence"/>
</dbReference>
<dbReference type="Gene3D" id="1.20.1280.50">
    <property type="match status" value="1"/>
</dbReference>
<organism evidence="3 4">
    <name type="scientific">Auricularia subglabra (strain TFB-10046 / SS5)</name>
    <name type="common">White-rot fungus</name>
    <name type="synonym">Auricularia delicata (strain TFB10046)</name>
    <dbReference type="NCBI Taxonomy" id="717982"/>
    <lineage>
        <taxon>Eukaryota</taxon>
        <taxon>Fungi</taxon>
        <taxon>Dikarya</taxon>
        <taxon>Basidiomycota</taxon>
        <taxon>Agaricomycotina</taxon>
        <taxon>Agaricomycetes</taxon>
        <taxon>Auriculariales</taxon>
        <taxon>Auriculariaceae</taxon>
        <taxon>Auricularia</taxon>
    </lineage>
</organism>
<protein>
    <recommendedName>
        <fullName evidence="2">F-box domain-containing protein</fullName>
    </recommendedName>
</protein>
<proteinExistence type="predicted"/>
<name>J0WTM9_AURST</name>
<dbReference type="AlphaFoldDB" id="J0WTM9"/>